<dbReference type="KEGG" id="tpal:117639905"/>
<accession>A0A6P8Y5N9</accession>
<dbReference type="RefSeq" id="XP_034231809.1">
    <property type="nucleotide sequence ID" value="XM_034375918.1"/>
</dbReference>
<evidence type="ECO:0000259" key="5">
    <source>
        <dbReference type="PROSITE" id="PS50865"/>
    </source>
</evidence>
<evidence type="ECO:0000313" key="18">
    <source>
        <dbReference type="RefSeq" id="XP_034231807.1"/>
    </source>
</evidence>
<dbReference type="RefSeq" id="XP_034231806.1">
    <property type="nucleotide sequence ID" value="XM_034375915.1"/>
</dbReference>
<evidence type="ECO:0000313" key="7">
    <source>
        <dbReference type="RefSeq" id="XP_034231796.1"/>
    </source>
</evidence>
<dbReference type="PROSITE" id="PS50865">
    <property type="entry name" value="ZF_MYND_2"/>
    <property type="match status" value="1"/>
</dbReference>
<dbReference type="Pfam" id="PF01753">
    <property type="entry name" value="zf-MYND"/>
    <property type="match status" value="1"/>
</dbReference>
<dbReference type="RefSeq" id="XP_034231803.1">
    <property type="nucleotide sequence ID" value="XM_034375912.1"/>
</dbReference>
<evidence type="ECO:0000256" key="1">
    <source>
        <dbReference type="ARBA" id="ARBA00022723"/>
    </source>
</evidence>
<dbReference type="InterPro" id="IPR046341">
    <property type="entry name" value="SET_dom_sf"/>
</dbReference>
<keyword evidence="6" id="KW-1185">Reference proteome</keyword>
<evidence type="ECO:0000313" key="21">
    <source>
        <dbReference type="RefSeq" id="XP_034231810.1"/>
    </source>
</evidence>
<dbReference type="GeneID" id="117639905"/>
<dbReference type="InterPro" id="IPR002893">
    <property type="entry name" value="Znf_MYND"/>
</dbReference>
<feature type="domain" description="MYND-type" evidence="5">
    <location>
        <begin position="15"/>
        <end position="50"/>
    </location>
</feature>
<evidence type="ECO:0000313" key="10">
    <source>
        <dbReference type="RefSeq" id="XP_034231799.1"/>
    </source>
</evidence>
<organism evidence="21">
    <name type="scientific">Thrips palmi</name>
    <name type="common">Melon thrips</name>
    <dbReference type="NCBI Taxonomy" id="161013"/>
    <lineage>
        <taxon>Eukaryota</taxon>
        <taxon>Metazoa</taxon>
        <taxon>Ecdysozoa</taxon>
        <taxon>Arthropoda</taxon>
        <taxon>Hexapoda</taxon>
        <taxon>Insecta</taxon>
        <taxon>Pterygota</taxon>
        <taxon>Neoptera</taxon>
        <taxon>Paraneoptera</taxon>
        <taxon>Thysanoptera</taxon>
        <taxon>Terebrantia</taxon>
        <taxon>Thripoidea</taxon>
        <taxon>Thripidae</taxon>
        <taxon>Thrips</taxon>
    </lineage>
</organism>
<dbReference type="InterPro" id="IPR053010">
    <property type="entry name" value="SET_SmydA-8"/>
</dbReference>
<reference evidence="7 8" key="1">
    <citation type="submission" date="2025-04" db="UniProtKB">
        <authorList>
            <consortium name="RefSeq"/>
        </authorList>
    </citation>
    <scope>IDENTIFICATION</scope>
    <source>
        <tissue evidence="7 8">Total insect</tissue>
    </source>
</reference>
<dbReference type="Gene3D" id="1.10.220.160">
    <property type="match status" value="1"/>
</dbReference>
<dbReference type="SUPFAM" id="SSF144232">
    <property type="entry name" value="HIT/MYND zinc finger-like"/>
    <property type="match status" value="1"/>
</dbReference>
<dbReference type="AlphaFoldDB" id="A0A6P8Y5N9"/>
<evidence type="ECO:0000313" key="16">
    <source>
        <dbReference type="RefSeq" id="XP_034231805.1"/>
    </source>
</evidence>
<dbReference type="RefSeq" id="XP_034231800.1">
    <property type="nucleotide sequence ID" value="XM_034375909.1"/>
</dbReference>
<keyword evidence="2 4" id="KW-0863">Zinc-finger</keyword>
<evidence type="ECO:0000313" key="13">
    <source>
        <dbReference type="RefSeq" id="XP_034231802.1"/>
    </source>
</evidence>
<dbReference type="Proteomes" id="UP000515158">
    <property type="component" value="Unplaced"/>
</dbReference>
<dbReference type="RefSeq" id="XP_034231798.1">
    <property type="nucleotide sequence ID" value="XM_034375907.1"/>
</dbReference>
<keyword evidence="3" id="KW-0862">Zinc</keyword>
<dbReference type="RefSeq" id="XP_034231797.1">
    <property type="nucleotide sequence ID" value="XM_034375906.1"/>
</dbReference>
<evidence type="ECO:0000313" key="15">
    <source>
        <dbReference type="RefSeq" id="XP_034231804.1"/>
    </source>
</evidence>
<keyword evidence="1" id="KW-0479">Metal-binding</keyword>
<dbReference type="PANTHER" id="PTHR46455">
    <property type="entry name" value="SET AND MYND DOMAIN CONTAINING, ARTHROPOD-SPECIFIC, MEMBER 4, ISOFORM A"/>
    <property type="match status" value="1"/>
</dbReference>
<dbReference type="RefSeq" id="XP_034231805.1">
    <property type="nucleotide sequence ID" value="XM_034375914.1"/>
</dbReference>
<evidence type="ECO:0000313" key="20">
    <source>
        <dbReference type="RefSeq" id="XP_034231809.1"/>
    </source>
</evidence>
<dbReference type="Gene3D" id="6.10.140.2220">
    <property type="match status" value="2"/>
</dbReference>
<dbReference type="RefSeq" id="XP_034231808.1">
    <property type="nucleotide sequence ID" value="XM_034375917.1"/>
</dbReference>
<name>A0A6P8Y5N9_THRPL</name>
<dbReference type="RefSeq" id="XP_034231804.1">
    <property type="nucleotide sequence ID" value="XM_034375913.1"/>
</dbReference>
<dbReference type="GO" id="GO:0008270">
    <property type="term" value="F:zinc ion binding"/>
    <property type="evidence" value="ECO:0007669"/>
    <property type="project" value="UniProtKB-KW"/>
</dbReference>
<dbReference type="SUPFAM" id="SSF82199">
    <property type="entry name" value="SET domain"/>
    <property type="match status" value="1"/>
</dbReference>
<evidence type="ECO:0000313" key="12">
    <source>
        <dbReference type="RefSeq" id="XP_034231801.1"/>
    </source>
</evidence>
<evidence type="ECO:0000256" key="3">
    <source>
        <dbReference type="ARBA" id="ARBA00022833"/>
    </source>
</evidence>
<evidence type="ECO:0000313" key="11">
    <source>
        <dbReference type="RefSeq" id="XP_034231800.1"/>
    </source>
</evidence>
<protein>
    <submittedName>
        <fullName evidence="7 8">SET domain-containing protein SmydA-8-like isoform X1</fullName>
    </submittedName>
</protein>
<evidence type="ECO:0000256" key="2">
    <source>
        <dbReference type="ARBA" id="ARBA00022771"/>
    </source>
</evidence>
<dbReference type="RefSeq" id="XP_034231802.1">
    <property type="nucleotide sequence ID" value="XM_034375911.1"/>
</dbReference>
<evidence type="ECO:0000313" key="19">
    <source>
        <dbReference type="RefSeq" id="XP_034231808.1"/>
    </source>
</evidence>
<evidence type="ECO:0000313" key="17">
    <source>
        <dbReference type="RefSeq" id="XP_034231806.1"/>
    </source>
</evidence>
<evidence type="ECO:0000256" key="4">
    <source>
        <dbReference type="PROSITE-ProRule" id="PRU00134"/>
    </source>
</evidence>
<evidence type="ECO:0000313" key="9">
    <source>
        <dbReference type="RefSeq" id="XP_034231798.1"/>
    </source>
</evidence>
<dbReference type="RefSeq" id="XP_034231796.1">
    <property type="nucleotide sequence ID" value="XM_034375905.1"/>
</dbReference>
<dbReference type="Gene3D" id="2.170.270.10">
    <property type="entry name" value="SET domain"/>
    <property type="match status" value="1"/>
</dbReference>
<dbReference type="RefSeq" id="XP_034231801.1">
    <property type="nucleotide sequence ID" value="XM_034375910.1"/>
</dbReference>
<dbReference type="RefSeq" id="XP_034231807.1">
    <property type="nucleotide sequence ID" value="XM_034375916.1"/>
</dbReference>
<evidence type="ECO:0000313" key="14">
    <source>
        <dbReference type="RefSeq" id="XP_034231803.1"/>
    </source>
</evidence>
<dbReference type="RefSeq" id="XP_034231810.1">
    <property type="nucleotide sequence ID" value="XM_034375919.1"/>
</dbReference>
<gene>
    <name evidence="7 8 9 10 11 12 13 14 15 16 17 18 19 20 21" type="primary">LOC117639905</name>
</gene>
<evidence type="ECO:0000313" key="6">
    <source>
        <dbReference type="Proteomes" id="UP000515158"/>
    </source>
</evidence>
<dbReference type="PANTHER" id="PTHR46455:SF5">
    <property type="entry name" value="SET AND MYND DOMAIN CONTAINING, ARTHROPOD-SPECIFIC, MEMBER 4, ISOFORM A"/>
    <property type="match status" value="1"/>
</dbReference>
<dbReference type="RefSeq" id="XP_034231799.1">
    <property type="nucleotide sequence ID" value="XM_034375908.1"/>
</dbReference>
<proteinExistence type="predicted"/>
<evidence type="ECO:0000313" key="8">
    <source>
        <dbReference type="RefSeq" id="XP_034231797.1"/>
    </source>
</evidence>
<dbReference type="OrthoDB" id="265717at2759"/>
<sequence>MSSNQLSNIALSGPCDVCGKDGRPCARCRLNYYCGKEHQKVHWPVHKLGCGVVEIRGDLLAASKNIPAGTVVLRELPTLRYPGQNEQFKLLCVECGVDMSHLNPPPQCSKCGLPACGRQCSESWDHQAECREFQRAKYKVPVAALATKFLFPRAVAILRTTLAIPDNPLLQHLQRKLGSLNTPFKAAMNIECNFVLQYLRRTVGVRLSEADLRMGALITSLYSADMQGVTGRTQISQTYFSGLYVGMSLRKHSCFPNTGEKLLSPETYEYVVVTTRDVVAGEHLTDPVRFCEWYDETLQRRRVVAGQWGLDCDCVRCRDPTELGMYVGSPCCANCSGNGKKCLVVPDDDKHRRWSCTGCGAQMTVAQVEAVSQGARNRLEQLMQKDSSPDSLLSFVAEQLYPRGPLHPTHAVVLRAREYIRESFKRRGRANQRDMERWEEVTRAQLQALDRLMPGTNRHRVTTLVELRWLVLSRLRTAEKNLASQHSEDLVRYVTTWKDGVRELNKAIGDVLFSKRDKDSLAKDPFGDFILNKRV</sequence>